<keyword evidence="3 5" id="KW-0371">Homeobox</keyword>
<dbReference type="InterPro" id="IPR050453">
    <property type="entry name" value="LIM_Homeobox_TF"/>
</dbReference>
<feature type="region of interest" description="Disordered" evidence="7">
    <location>
        <begin position="714"/>
        <end position="752"/>
    </location>
</feature>
<dbReference type="SMART" id="SM00389">
    <property type="entry name" value="HOX"/>
    <property type="match status" value="1"/>
</dbReference>
<dbReference type="HOGENOM" id="CLU_017274_1_0_1"/>
<proteinExistence type="predicted"/>
<feature type="compositionally biased region" description="Polar residues" evidence="7">
    <location>
        <begin position="213"/>
        <end position="232"/>
    </location>
</feature>
<protein>
    <recommendedName>
        <fullName evidence="8">Homeobox domain-containing protein</fullName>
    </recommendedName>
</protein>
<feature type="compositionally biased region" description="Polar residues" evidence="7">
    <location>
        <begin position="613"/>
        <end position="652"/>
    </location>
</feature>
<dbReference type="GO" id="GO:0000981">
    <property type="term" value="F:DNA-binding transcription factor activity, RNA polymerase II-specific"/>
    <property type="evidence" value="ECO:0007669"/>
    <property type="project" value="TreeGrafter"/>
</dbReference>
<dbReference type="GO" id="GO:0005634">
    <property type="term" value="C:nucleus"/>
    <property type="evidence" value="ECO:0007669"/>
    <property type="project" value="UniProtKB-SubCell"/>
</dbReference>
<dbReference type="InterPro" id="IPR009057">
    <property type="entry name" value="Homeodomain-like_sf"/>
</dbReference>
<evidence type="ECO:0000256" key="1">
    <source>
        <dbReference type="ARBA" id="ARBA00004123"/>
    </source>
</evidence>
<evidence type="ECO:0000256" key="4">
    <source>
        <dbReference type="ARBA" id="ARBA00023242"/>
    </source>
</evidence>
<evidence type="ECO:0000256" key="3">
    <source>
        <dbReference type="ARBA" id="ARBA00023155"/>
    </source>
</evidence>
<dbReference type="GeneID" id="25779807"/>
<feature type="DNA-binding region" description="Homeobox" evidence="5">
    <location>
        <begin position="377"/>
        <end position="437"/>
    </location>
</feature>
<accession>G9P7X9</accession>
<keyword evidence="2 5" id="KW-0238">DNA-binding</keyword>
<feature type="region of interest" description="Disordered" evidence="7">
    <location>
        <begin position="249"/>
        <end position="289"/>
    </location>
</feature>
<evidence type="ECO:0000256" key="2">
    <source>
        <dbReference type="ARBA" id="ARBA00023125"/>
    </source>
</evidence>
<dbReference type="STRING" id="452589.G9P7X9"/>
<feature type="region of interest" description="Disordered" evidence="7">
    <location>
        <begin position="613"/>
        <end position="656"/>
    </location>
</feature>
<sequence>MGLILHTRSKNMHRITASAPLNTPPPTRTRKILGCSYLLGLLYCYPQQSFLVLIVHHPSQLDRWKECHRHAAFRIKKLPSCISACPPHPPSSGTRYYEYLLWPLTRSGAYRLWEKSATLPASGEDPAPHTFSGLQYFRTEGTSQTVTPATIVGYHGVSINNSPSDSEHSHWSFGKYFPPSGKVPTSSRMSDPYDASTSAQPDWQGQYPYLPQPTGSVYTQSSESNHASSGVFQPQPVVGNGTLRLEAQTDRQPALPSDSRHNIYRVGAEDTTYPSRAAEPSERKDEARGMKTASLLLDESLTPGRDATRLPAPSNHINAATAMSKNLGNPSNTFRPDDQSMAVPSDDAEDALLDEDMAEEETDSLLQTTAERVAARRKMKRFRLTHQQTRFLTSEFAKQPHPDAAHRERLSREIPGLSPRQVQVWFQNRRAKIKRLNADDRDRMIKMRAVPDDFDNVQALHSPYGAVHGMPLPLAQPVDFSHAQYSNGSIMRPLMVDVRRGQDAPEHMSPTGLTPSFGSIGFHAPNAVNSSGVMSPISPHTTDRYPPHGSAGPHGSLEAHRHAIRPLQGFHGRESTRPRSESLQSYYMYSGPNAHSSAADRPHLVYQSNQVNHTSSNAGSVDRSPYTTQGNNNAQPSPTALSYPNYQQTPENGSRLRAASASLPLNTTDQYRPIHSPQPNGHRLTGPSSQYGASATYQASYGAAPLTAPLTPSLAGPLSRASGGQPNARSYQDHTGTTEFSQTVPSGVNGQDTRTEARSMYTSGAADYADHQHRGMAKETKPSLYHNTNFKDHNCEVTWMSTTRSNKKDRSVLRKGSDYDAFAFDLASGSMDEVNVAHPHLT</sequence>
<feature type="domain" description="Homeobox" evidence="8">
    <location>
        <begin position="375"/>
        <end position="436"/>
    </location>
</feature>
<evidence type="ECO:0000256" key="5">
    <source>
        <dbReference type="PROSITE-ProRule" id="PRU00108"/>
    </source>
</evidence>
<dbReference type="EMBL" id="ABDG02000027">
    <property type="protein sequence ID" value="EHK41666.1"/>
    <property type="molecule type" value="Genomic_DNA"/>
</dbReference>
<evidence type="ECO:0000256" key="6">
    <source>
        <dbReference type="RuleBase" id="RU000682"/>
    </source>
</evidence>
<dbReference type="PANTHER" id="PTHR24208">
    <property type="entry name" value="LIM/HOMEOBOX PROTEIN LHX"/>
    <property type="match status" value="1"/>
</dbReference>
<dbReference type="PROSITE" id="PS50071">
    <property type="entry name" value="HOMEOBOX_2"/>
    <property type="match status" value="1"/>
</dbReference>
<dbReference type="Gene3D" id="1.10.10.60">
    <property type="entry name" value="Homeodomain-like"/>
    <property type="match status" value="1"/>
</dbReference>
<gene>
    <name evidence="9" type="ORF">TRIATDRAFT_287108</name>
</gene>
<dbReference type="Proteomes" id="UP000005426">
    <property type="component" value="Unassembled WGS sequence"/>
</dbReference>
<dbReference type="GO" id="GO:0000977">
    <property type="term" value="F:RNA polymerase II transcription regulatory region sequence-specific DNA binding"/>
    <property type="evidence" value="ECO:0007669"/>
    <property type="project" value="TreeGrafter"/>
</dbReference>
<dbReference type="Pfam" id="PF00046">
    <property type="entry name" value="Homeodomain"/>
    <property type="match status" value="1"/>
</dbReference>
<comment type="subcellular location">
    <subcellularLocation>
        <location evidence="1 5 6">Nucleus</location>
    </subcellularLocation>
</comment>
<dbReference type="InterPro" id="IPR001356">
    <property type="entry name" value="HD"/>
</dbReference>
<evidence type="ECO:0000256" key="7">
    <source>
        <dbReference type="SAM" id="MobiDB-lite"/>
    </source>
</evidence>
<reference evidence="9 10" key="1">
    <citation type="journal article" date="2011" name="Genome Biol.">
        <title>Comparative genome sequence analysis underscores mycoparasitism as the ancestral life style of Trichoderma.</title>
        <authorList>
            <person name="Kubicek C.P."/>
            <person name="Herrera-Estrella A."/>
            <person name="Seidl-Seiboth V."/>
            <person name="Martinez D.A."/>
            <person name="Druzhinina I.S."/>
            <person name="Thon M."/>
            <person name="Zeilinger S."/>
            <person name="Casas-Flores S."/>
            <person name="Horwitz B.A."/>
            <person name="Mukherjee P.K."/>
            <person name="Mukherjee M."/>
            <person name="Kredics L."/>
            <person name="Alcaraz L.D."/>
            <person name="Aerts A."/>
            <person name="Antal Z."/>
            <person name="Atanasova L."/>
            <person name="Cervantes-Badillo M.G."/>
            <person name="Challacombe J."/>
            <person name="Chertkov O."/>
            <person name="McCluskey K."/>
            <person name="Coulpier F."/>
            <person name="Deshpande N."/>
            <person name="von Doehren H."/>
            <person name="Ebbole D.J."/>
            <person name="Esquivel-Naranjo E.U."/>
            <person name="Fekete E."/>
            <person name="Flipphi M."/>
            <person name="Glaser F."/>
            <person name="Gomez-Rodriguez E.Y."/>
            <person name="Gruber S."/>
            <person name="Han C."/>
            <person name="Henrissat B."/>
            <person name="Hermosa R."/>
            <person name="Hernandez-Onate M."/>
            <person name="Karaffa L."/>
            <person name="Kosti I."/>
            <person name="Le Crom S."/>
            <person name="Lindquist E."/>
            <person name="Lucas S."/>
            <person name="Luebeck M."/>
            <person name="Luebeck P.S."/>
            <person name="Margeot A."/>
            <person name="Metz B."/>
            <person name="Misra M."/>
            <person name="Nevalainen H."/>
            <person name="Omann M."/>
            <person name="Packer N."/>
            <person name="Perrone G."/>
            <person name="Uresti-Rivera E.E."/>
            <person name="Salamov A."/>
            <person name="Schmoll M."/>
            <person name="Seiboth B."/>
            <person name="Shapiro H."/>
            <person name="Sukno S."/>
            <person name="Tamayo-Ramos J.A."/>
            <person name="Tisch D."/>
            <person name="Wiest A."/>
            <person name="Wilkinson H.H."/>
            <person name="Zhang M."/>
            <person name="Coutinho P.M."/>
            <person name="Kenerley C.M."/>
            <person name="Monte E."/>
            <person name="Baker S.E."/>
            <person name="Grigoriev I.V."/>
        </authorList>
    </citation>
    <scope>NUCLEOTIDE SEQUENCE [LARGE SCALE GENOMIC DNA]</scope>
    <source>
        <strain evidence="10">ATCC 20476 / IMI 206040</strain>
    </source>
</reference>
<feature type="region of interest" description="Disordered" evidence="7">
    <location>
        <begin position="182"/>
        <end position="237"/>
    </location>
</feature>
<evidence type="ECO:0000313" key="10">
    <source>
        <dbReference type="Proteomes" id="UP000005426"/>
    </source>
</evidence>
<dbReference type="eggNOG" id="KOG0849">
    <property type="taxonomic scope" value="Eukaryota"/>
</dbReference>
<feature type="compositionally biased region" description="Polar residues" evidence="7">
    <location>
        <begin position="183"/>
        <end position="203"/>
    </location>
</feature>
<feature type="compositionally biased region" description="Basic and acidic residues" evidence="7">
    <location>
        <begin position="279"/>
        <end position="289"/>
    </location>
</feature>
<feature type="compositionally biased region" description="Polar residues" evidence="7">
    <location>
        <begin position="722"/>
        <end position="752"/>
    </location>
</feature>
<keyword evidence="10" id="KW-1185">Reference proteome</keyword>
<dbReference type="SUPFAM" id="SSF46689">
    <property type="entry name" value="Homeodomain-like"/>
    <property type="match status" value="1"/>
</dbReference>
<name>G9P7X9_HYPAI</name>
<organism evidence="9 10">
    <name type="scientific">Hypocrea atroviridis (strain ATCC 20476 / IMI 206040)</name>
    <name type="common">Trichoderma atroviride</name>
    <dbReference type="NCBI Taxonomy" id="452589"/>
    <lineage>
        <taxon>Eukaryota</taxon>
        <taxon>Fungi</taxon>
        <taxon>Dikarya</taxon>
        <taxon>Ascomycota</taxon>
        <taxon>Pezizomycotina</taxon>
        <taxon>Sordariomycetes</taxon>
        <taxon>Hypocreomycetidae</taxon>
        <taxon>Hypocreales</taxon>
        <taxon>Hypocreaceae</taxon>
        <taxon>Trichoderma</taxon>
    </lineage>
</organism>
<dbReference type="OrthoDB" id="6159439at2759"/>
<keyword evidence="4 5" id="KW-0539">Nucleus</keyword>
<feature type="compositionally biased region" description="Polar residues" evidence="7">
    <location>
        <begin position="323"/>
        <end position="334"/>
    </location>
</feature>
<evidence type="ECO:0000313" key="9">
    <source>
        <dbReference type="EMBL" id="EHK41666.1"/>
    </source>
</evidence>
<feature type="region of interest" description="Disordered" evidence="7">
    <location>
        <begin position="323"/>
        <end position="344"/>
    </location>
</feature>
<dbReference type="PANTHER" id="PTHR24208:SF166">
    <property type="entry name" value="LIM HOMEOBOX TRANSCRIPTION FACTOR 1 ALPHA, ISOFORM B"/>
    <property type="match status" value="1"/>
</dbReference>
<dbReference type="CDD" id="cd00086">
    <property type="entry name" value="homeodomain"/>
    <property type="match status" value="1"/>
</dbReference>
<evidence type="ECO:0000259" key="8">
    <source>
        <dbReference type="PROSITE" id="PS50071"/>
    </source>
</evidence>
<comment type="caution">
    <text evidence="9">The sequence shown here is derived from an EMBL/GenBank/DDBJ whole genome shotgun (WGS) entry which is preliminary data.</text>
</comment>
<dbReference type="AlphaFoldDB" id="G9P7X9"/>
<dbReference type="KEGG" id="tatv:25779807"/>